<protein>
    <submittedName>
        <fullName evidence="2">Hypothetical_protein</fullName>
    </submittedName>
</protein>
<name>A0AA86PRW2_9EUKA</name>
<evidence type="ECO:0000313" key="1">
    <source>
        <dbReference type="EMBL" id="CAI9939902.1"/>
    </source>
</evidence>
<dbReference type="EMBL" id="CATOUU010000669">
    <property type="protein sequence ID" value="CAI9939902.1"/>
    <property type="molecule type" value="Genomic_DNA"/>
</dbReference>
<evidence type="ECO:0000313" key="3">
    <source>
        <dbReference type="Proteomes" id="UP001642409"/>
    </source>
</evidence>
<reference evidence="2 3" key="2">
    <citation type="submission" date="2024-07" db="EMBL/GenBank/DDBJ databases">
        <authorList>
            <person name="Akdeniz Z."/>
        </authorList>
    </citation>
    <scope>NUCLEOTIDE SEQUENCE [LARGE SCALE GENOMIC DNA]</scope>
</reference>
<sequence length="161" mass="19209">MICNIYNLRYRYALVQWCKITSSPPGLFLSASKNNERNNYFPDSQFYLQTVKINLRSSKCLTSLRVRIRECAYELYSIHQVYLKYAKKLNLTRFTIYTFKNSQRILLQNKAAMNITYCHFKYFALKPRCLGENQIKSEFTEFYSIFTISLVYSYLSNIRAL</sequence>
<organism evidence="1">
    <name type="scientific">Hexamita inflata</name>
    <dbReference type="NCBI Taxonomy" id="28002"/>
    <lineage>
        <taxon>Eukaryota</taxon>
        <taxon>Metamonada</taxon>
        <taxon>Diplomonadida</taxon>
        <taxon>Hexamitidae</taxon>
        <taxon>Hexamitinae</taxon>
        <taxon>Hexamita</taxon>
    </lineage>
</organism>
<reference evidence="1" key="1">
    <citation type="submission" date="2023-06" db="EMBL/GenBank/DDBJ databases">
        <authorList>
            <person name="Kurt Z."/>
        </authorList>
    </citation>
    <scope>NUCLEOTIDE SEQUENCE</scope>
</reference>
<evidence type="ECO:0000313" key="2">
    <source>
        <dbReference type="EMBL" id="CAL6050267.1"/>
    </source>
</evidence>
<dbReference type="EMBL" id="CAXDID020000184">
    <property type="protein sequence ID" value="CAL6050267.1"/>
    <property type="molecule type" value="Genomic_DNA"/>
</dbReference>
<dbReference type="Proteomes" id="UP001642409">
    <property type="component" value="Unassembled WGS sequence"/>
</dbReference>
<gene>
    <name evidence="1" type="ORF">HINF_LOCUS27547</name>
    <name evidence="2" type="ORF">HINF_LOCUS43804</name>
</gene>
<proteinExistence type="predicted"/>
<accession>A0AA86PRW2</accession>
<dbReference type="AlphaFoldDB" id="A0AA86PRW2"/>
<keyword evidence="3" id="KW-1185">Reference proteome</keyword>
<comment type="caution">
    <text evidence="1">The sequence shown here is derived from an EMBL/GenBank/DDBJ whole genome shotgun (WGS) entry which is preliminary data.</text>
</comment>